<dbReference type="PANTHER" id="PTHR41373:SF1">
    <property type="entry name" value="PHOSPHATIDYLGLYCEROL LYSYLTRANSFERASE C-TERMINAL DOMAIN-CONTAINING PROTEIN"/>
    <property type="match status" value="1"/>
</dbReference>
<dbReference type="OMA" id="TNCFLWQ"/>
<organism evidence="3 4">
    <name type="scientific">Tannerella forsythia</name>
    <name type="common">Bacteroides forsythus</name>
    <dbReference type="NCBI Taxonomy" id="28112"/>
    <lineage>
        <taxon>Bacteria</taxon>
        <taxon>Pseudomonadati</taxon>
        <taxon>Bacteroidota</taxon>
        <taxon>Bacteroidia</taxon>
        <taxon>Bacteroidales</taxon>
        <taxon>Tannerellaceae</taxon>
        <taxon>Tannerella</taxon>
    </lineage>
</organism>
<evidence type="ECO:0000313" key="2">
    <source>
        <dbReference type="EMBL" id="PDP43234.1"/>
    </source>
</evidence>
<dbReference type="EMBL" id="FMMM01000078">
    <property type="protein sequence ID" value="SCQ24364.1"/>
    <property type="molecule type" value="Genomic_DNA"/>
</dbReference>
<dbReference type="RefSeq" id="WP_014226098.1">
    <property type="nucleotide sequence ID" value="NZ_CAJPTF010000002.1"/>
</dbReference>
<accession>A0A1D3UVT0</accession>
<name>A0A1D3UVT0_TANFO</name>
<dbReference type="PANTHER" id="PTHR41373">
    <property type="entry name" value="DUF2156 DOMAIN-CONTAINING PROTEIN"/>
    <property type="match status" value="1"/>
</dbReference>
<sequence>MVFKPICIEDKELITSFTYPSAFQNCDFAFSNMCSWRFLYESEYAVFEGCLLIRFYIEEKDPKRMAYMFPVGNGDLRQAVEALEKDSYEMMGEGHPLLILGVTSEARKKLEELFPNEFAYVTERDYFDYIYLREDLQTLKGKKWQAKRNHINKFKKQYEYTYIPITPEIVPQCMELERRWVRANENGENTDELSNEHRSMTFAMHHFKELGLLGGAIMVEGEIVAFTYGSPINYQTFGVHVEKADTNYEGIFSLINQEFALHIPEQYVYINREEDLGIPGLRQSKLSYNPVILLEKNGAIKRR</sequence>
<dbReference type="Pfam" id="PF09924">
    <property type="entry name" value="LPG_synthase_C"/>
    <property type="match status" value="1"/>
</dbReference>
<feature type="domain" description="Phosphatidylglycerol lysyltransferase C-terminal" evidence="1">
    <location>
        <begin position="23"/>
        <end position="292"/>
    </location>
</feature>
<evidence type="ECO:0000259" key="1">
    <source>
        <dbReference type="Pfam" id="PF09924"/>
    </source>
</evidence>
<dbReference type="InterPro" id="IPR016181">
    <property type="entry name" value="Acyl_CoA_acyltransferase"/>
</dbReference>
<evidence type="ECO:0000313" key="3">
    <source>
        <dbReference type="EMBL" id="SCQ24364.1"/>
    </source>
</evidence>
<evidence type="ECO:0000313" key="5">
    <source>
        <dbReference type="Proteomes" id="UP000219259"/>
    </source>
</evidence>
<dbReference type="PIRSF" id="PIRSF018688">
    <property type="entry name" value="UCP018688"/>
    <property type="match status" value="1"/>
</dbReference>
<dbReference type="Proteomes" id="UP000219259">
    <property type="component" value="Unassembled WGS sequence"/>
</dbReference>
<dbReference type="SUPFAM" id="SSF55729">
    <property type="entry name" value="Acyl-CoA N-acyltransferases (Nat)"/>
    <property type="match status" value="2"/>
</dbReference>
<dbReference type="Gene3D" id="3.40.630.30">
    <property type="match status" value="1"/>
</dbReference>
<protein>
    <submittedName>
        <fullName evidence="2">DUF2156 domain-containing protein</fullName>
    </submittedName>
</protein>
<dbReference type="Proteomes" id="UP000182057">
    <property type="component" value="Unassembled WGS sequence"/>
</dbReference>
<reference evidence="2 5" key="2">
    <citation type="submission" date="2017-09" db="EMBL/GenBank/DDBJ databases">
        <title>Phase variable restriction modification systems are present in the genome sequences of periodontal pathogens Prevotella intermedia, Tannerella forsythia and Porphyromonas gingivalis.</title>
        <authorList>
            <person name="Haigh R.D."/>
            <person name="Crawford L."/>
            <person name="Ralph J."/>
            <person name="Wanford J."/>
            <person name="Vartoukian S.R."/>
            <person name="Hijazib K."/>
            <person name="Wade W."/>
            <person name="Oggioni M.R."/>
        </authorList>
    </citation>
    <scope>NUCLEOTIDE SEQUENCE [LARGE SCALE GENOMIC DNA]</scope>
    <source>
        <strain evidence="2 5">WW11663</strain>
    </source>
</reference>
<dbReference type="EMBL" id="NSLJ01000024">
    <property type="protein sequence ID" value="PDP43234.1"/>
    <property type="molecule type" value="Genomic_DNA"/>
</dbReference>
<reference evidence="3 4" key="1">
    <citation type="submission" date="2016-09" db="EMBL/GenBank/DDBJ databases">
        <authorList>
            <person name="Capua I."/>
            <person name="De Benedictis P."/>
            <person name="Joannis T."/>
            <person name="Lombin L.H."/>
            <person name="Cattoli G."/>
        </authorList>
    </citation>
    <scope>NUCLEOTIDE SEQUENCE [LARGE SCALE GENOMIC DNA]</scope>
    <source>
        <strain evidence="3 4">UB20</strain>
    </source>
</reference>
<dbReference type="OrthoDB" id="9765580at2"/>
<dbReference type="GeneID" id="34759763"/>
<gene>
    <name evidence="2" type="ORF">CLI86_09365</name>
    <name evidence="3" type="ORF">TFUB20_02461</name>
</gene>
<dbReference type="InterPro" id="IPR024320">
    <property type="entry name" value="LPG_synthase_C"/>
</dbReference>
<proteinExistence type="predicted"/>
<dbReference type="AlphaFoldDB" id="A0A1D3UVT0"/>
<evidence type="ECO:0000313" key="4">
    <source>
        <dbReference type="Proteomes" id="UP000182057"/>
    </source>
</evidence>
<dbReference type="InterPro" id="IPR016732">
    <property type="entry name" value="UCP018688"/>
</dbReference>